<dbReference type="EMBL" id="LR796837">
    <property type="protein sequence ID" value="CAB4169251.1"/>
    <property type="molecule type" value="Genomic_DNA"/>
</dbReference>
<protein>
    <submittedName>
        <fullName evidence="1">Uncharacterized protein</fullName>
    </submittedName>
</protein>
<evidence type="ECO:0000313" key="1">
    <source>
        <dbReference type="EMBL" id="CAB4169251.1"/>
    </source>
</evidence>
<gene>
    <name evidence="2" type="ORF">UFOVP1516_62</name>
    <name evidence="1" type="ORF">UFOVP887_73</name>
</gene>
<name>A0A6J5PIK2_9CAUD</name>
<sequence>MATGNVQIADVVVPAIFNPYVQELTQEKTAIIRSGAVSIDPLLTANLAGEGSTFNIRSFKDLQNDPENVSSDVAGTLSTPNKIASATEVQVRLSRNNSWASMDLVTDLIAKDPMQAIASRVSDYWVRRLQLAFVNVAKGVFADNDLAPNGTDTHTQYDMTFDASGSAYVSGVTNFSAEAFVDATTTMGDSMNNLSMIMVHSIVYGRMIKNNLIDFVVDSSSSTNIPTFMGRTVIVDDGMPFSGGVFESWLFGSNAFVMGMAQPKVPTEIYRLPAAGNGAGMETLFNRVEWAIHPSGYQYVPSYTVGGPTNATLALAATWSRVFPERKQIRIARLKTREF</sequence>
<dbReference type="EMBL" id="LR798364">
    <property type="protein sequence ID" value="CAB5226931.1"/>
    <property type="molecule type" value="Genomic_DNA"/>
</dbReference>
<proteinExistence type="predicted"/>
<evidence type="ECO:0000313" key="2">
    <source>
        <dbReference type="EMBL" id="CAB5226931.1"/>
    </source>
</evidence>
<accession>A0A6J5PIK2</accession>
<organism evidence="1">
    <name type="scientific">uncultured Caudovirales phage</name>
    <dbReference type="NCBI Taxonomy" id="2100421"/>
    <lineage>
        <taxon>Viruses</taxon>
        <taxon>Duplodnaviria</taxon>
        <taxon>Heunggongvirae</taxon>
        <taxon>Uroviricota</taxon>
        <taxon>Caudoviricetes</taxon>
        <taxon>Peduoviridae</taxon>
        <taxon>Maltschvirus</taxon>
        <taxon>Maltschvirus maltsch</taxon>
    </lineage>
</organism>
<dbReference type="InterPro" id="IPR045404">
    <property type="entry name" value="Gp13-like"/>
</dbReference>
<reference evidence="1" key="1">
    <citation type="submission" date="2020-05" db="EMBL/GenBank/DDBJ databases">
        <authorList>
            <person name="Chiriac C."/>
            <person name="Salcher M."/>
            <person name="Ghai R."/>
            <person name="Kavagutti S V."/>
        </authorList>
    </citation>
    <scope>NUCLEOTIDE SEQUENCE</scope>
</reference>
<dbReference type="Pfam" id="PF20036">
    <property type="entry name" value="Gp13-like"/>
    <property type="match status" value="1"/>
</dbReference>